<keyword evidence="7" id="KW-0139">CF(1)</keyword>
<evidence type="ECO:0000256" key="1">
    <source>
        <dbReference type="ARBA" id="ARBA00004370"/>
    </source>
</evidence>
<evidence type="ECO:0000256" key="6">
    <source>
        <dbReference type="ARBA" id="ARBA00023310"/>
    </source>
</evidence>
<name>A0A7K1GIY5_9FLAO</name>
<evidence type="ECO:0000256" key="5">
    <source>
        <dbReference type="ARBA" id="ARBA00023136"/>
    </source>
</evidence>
<dbReference type="RefSeq" id="WP_155034840.1">
    <property type="nucleotide sequence ID" value="NZ_JAYMMG010000009.1"/>
</dbReference>
<organism evidence="8 9">
    <name type="scientific">Myroides pelagicus</name>
    <dbReference type="NCBI Taxonomy" id="270914"/>
    <lineage>
        <taxon>Bacteria</taxon>
        <taxon>Pseudomonadati</taxon>
        <taxon>Bacteroidota</taxon>
        <taxon>Flavobacteriia</taxon>
        <taxon>Flavobacteriales</taxon>
        <taxon>Flavobacteriaceae</taxon>
        <taxon>Myroides</taxon>
    </lineage>
</organism>
<evidence type="ECO:0000313" key="8">
    <source>
        <dbReference type="EMBL" id="MTH28857.1"/>
    </source>
</evidence>
<dbReference type="InterPro" id="IPR000711">
    <property type="entry name" value="ATPase_OSCP/dsu"/>
</dbReference>
<keyword evidence="9" id="KW-1185">Reference proteome</keyword>
<accession>A0A7K1GIY5</accession>
<reference evidence="8 9" key="1">
    <citation type="journal article" date="2006" name="Int. J. Syst. Evol. Microbiol.">
        <title>Myroides pelagicus sp. nov., isolated from seawater in Thailand.</title>
        <authorList>
            <person name="Yoon J."/>
            <person name="Maneerat S."/>
            <person name="Kawai F."/>
            <person name="Yokota A."/>
        </authorList>
    </citation>
    <scope>NUCLEOTIDE SEQUENCE [LARGE SCALE GENOMIC DNA]</scope>
    <source>
        <strain evidence="8 9">SM1T</strain>
    </source>
</reference>
<keyword evidence="5 7" id="KW-0472">Membrane</keyword>
<dbReference type="GO" id="GO:0046933">
    <property type="term" value="F:proton-transporting ATP synthase activity, rotational mechanism"/>
    <property type="evidence" value="ECO:0007669"/>
    <property type="project" value="UniProtKB-UniRule"/>
</dbReference>
<dbReference type="InterPro" id="IPR026015">
    <property type="entry name" value="ATP_synth_OSCP/delta_N_sf"/>
</dbReference>
<comment type="caution">
    <text evidence="8">The sequence shown here is derived from an EMBL/GenBank/DDBJ whole genome shotgun (WGS) entry which is preliminary data.</text>
</comment>
<dbReference type="Pfam" id="PF00213">
    <property type="entry name" value="OSCP"/>
    <property type="match status" value="1"/>
</dbReference>
<dbReference type="Gene3D" id="1.10.520.20">
    <property type="entry name" value="N-terminal domain of the delta subunit of the F1F0-ATP synthase"/>
    <property type="match status" value="1"/>
</dbReference>
<dbReference type="GO" id="GO:0045259">
    <property type="term" value="C:proton-transporting ATP synthase complex"/>
    <property type="evidence" value="ECO:0007669"/>
    <property type="project" value="UniProtKB-KW"/>
</dbReference>
<keyword evidence="3 7" id="KW-0375">Hydrogen ion transport</keyword>
<keyword evidence="6 7" id="KW-0066">ATP synthesis</keyword>
<evidence type="ECO:0000256" key="7">
    <source>
        <dbReference type="HAMAP-Rule" id="MF_01416"/>
    </source>
</evidence>
<dbReference type="OrthoDB" id="9802471at2"/>
<dbReference type="Proteomes" id="UP000488936">
    <property type="component" value="Unassembled WGS sequence"/>
</dbReference>
<comment type="subcellular location">
    <subcellularLocation>
        <location evidence="7">Cell membrane</location>
        <topology evidence="7">Peripheral membrane protein</topology>
    </subcellularLocation>
    <subcellularLocation>
        <location evidence="1">Membrane</location>
    </subcellularLocation>
</comment>
<comment type="function">
    <text evidence="7">F(1)F(0) ATP synthase produces ATP from ADP in the presence of a proton or sodium gradient. F-type ATPases consist of two structural domains, F(1) containing the extramembraneous catalytic core and F(0) containing the membrane proton channel, linked together by a central stalk and a peripheral stalk. During catalysis, ATP synthesis in the catalytic domain of F(1) is coupled via a rotary mechanism of the central stalk subunits to proton translocation.</text>
</comment>
<dbReference type="PANTHER" id="PTHR11910">
    <property type="entry name" value="ATP SYNTHASE DELTA CHAIN"/>
    <property type="match status" value="1"/>
</dbReference>
<dbReference type="AlphaFoldDB" id="A0A7K1GIY5"/>
<comment type="similarity">
    <text evidence="7">Belongs to the ATPase delta chain family.</text>
</comment>
<comment type="function">
    <text evidence="7">This protein is part of the stalk that links CF(0) to CF(1). It either transmits conformational changes from CF(0) to CF(1) or is implicated in proton conduction.</text>
</comment>
<dbReference type="PRINTS" id="PR00125">
    <property type="entry name" value="ATPASEDELTA"/>
</dbReference>
<proteinExistence type="inferred from homology"/>
<evidence type="ECO:0000256" key="2">
    <source>
        <dbReference type="ARBA" id="ARBA00022448"/>
    </source>
</evidence>
<evidence type="ECO:0000256" key="3">
    <source>
        <dbReference type="ARBA" id="ARBA00022781"/>
    </source>
</evidence>
<dbReference type="GO" id="GO:0005886">
    <property type="term" value="C:plasma membrane"/>
    <property type="evidence" value="ECO:0007669"/>
    <property type="project" value="UniProtKB-SubCell"/>
</dbReference>
<sequence>MIGTRAAARYAKAMLEISIEKGNSEAINSDMILISQSIAESNELKTFLLNPTVKDEIKINALLEVFATTNEVTKDLFKLLSTNSRFEILDGIASEFKKQYESYKGIERVLVTTAIPMDATLEAKVIAKIKSLAPNKEIIISNIVEPGILGGFILRIGDKQYNASIANQLQVLKRELTN</sequence>
<evidence type="ECO:0000313" key="9">
    <source>
        <dbReference type="Proteomes" id="UP000488936"/>
    </source>
</evidence>
<keyword evidence="4 7" id="KW-0406">Ion transport</keyword>
<dbReference type="EMBL" id="WMJY01000004">
    <property type="protein sequence ID" value="MTH28857.1"/>
    <property type="molecule type" value="Genomic_DNA"/>
</dbReference>
<dbReference type="NCBIfam" id="TIGR01145">
    <property type="entry name" value="ATP_synt_delta"/>
    <property type="match status" value="1"/>
</dbReference>
<dbReference type="SUPFAM" id="SSF47928">
    <property type="entry name" value="N-terminal domain of the delta subunit of the F1F0-ATP synthase"/>
    <property type="match status" value="1"/>
</dbReference>
<gene>
    <name evidence="7 8" type="primary">atpH</name>
    <name evidence="8" type="ORF">GJV77_02830</name>
</gene>
<evidence type="ECO:0000256" key="4">
    <source>
        <dbReference type="ARBA" id="ARBA00023065"/>
    </source>
</evidence>
<keyword evidence="2 7" id="KW-0813">Transport</keyword>
<protein>
    <recommendedName>
        <fullName evidence="7">ATP synthase subunit delta</fullName>
    </recommendedName>
    <alternativeName>
        <fullName evidence="7">ATP synthase F(1) sector subunit delta</fullName>
    </alternativeName>
    <alternativeName>
        <fullName evidence="7">F-type ATPase subunit delta</fullName>
        <shortName evidence="7">F-ATPase subunit delta</shortName>
    </alternativeName>
</protein>
<keyword evidence="7" id="KW-1003">Cell membrane</keyword>
<dbReference type="HAMAP" id="MF_01416">
    <property type="entry name" value="ATP_synth_delta_bact"/>
    <property type="match status" value="1"/>
</dbReference>